<gene>
    <name evidence="3" type="ORF">OSB1V03_LOCUS13354</name>
</gene>
<dbReference type="SUPFAM" id="SSF48065">
    <property type="entry name" value="DBL homology domain (DH-domain)"/>
    <property type="match status" value="1"/>
</dbReference>
<accession>A0A7R9L0K0</accession>
<dbReference type="InterPro" id="IPR035899">
    <property type="entry name" value="DBL_dom_sf"/>
</dbReference>
<reference evidence="3" key="1">
    <citation type="submission" date="2020-11" db="EMBL/GenBank/DDBJ databases">
        <authorList>
            <person name="Tran Van P."/>
        </authorList>
    </citation>
    <scope>NUCLEOTIDE SEQUENCE</scope>
</reference>
<sequence length="534" mass="59187">MISLLKNTAKEHKDYALLNNALKKIHSLALYINRVKNDADVISHSSSLSSTTTTAQLDVNQSSITISQLETICDGLPASALLGSTLHEIAFVSIRKRERILLLFSNLLIIVSIKGKKKSQKFEENKYKVLNFFALDALDVNCNDTTTTTTTTNDAVVSDDNCLELLEKDLQILRTIQTSFVSRLSSSSRHFLDSVFQELSQNINKRMNEMKNSEKNLELLITSSQTSHELPSNQNASILLQFLNQEKRQKFYEILKELKSEKYSKNSKIIPEFLCFLPIRYKIANSLTRNSLSVCVRRKTRAGLQFTCASPTMGTNDVWICNSDGFVGQISVLSLNAASGATIEPTVVSCNGVCNSRIICMTCVPKTTQTPSQTSEESDISDSDGGDTQSDSNTTSGRSRRQLDDALSRSALCSATMWFGTDDSSVHIYSCFDAIRLLSRSSQLFLIKNKVKVTLSARVEAIAYFNERVFVCLANQSVAIFQREASGAWNTDPEIRAEMSCSRLCAVGALVSCEDIIRQHKSACLKISSLLAVK</sequence>
<dbReference type="Pfam" id="PF19056">
    <property type="entry name" value="WD40_2"/>
    <property type="match status" value="1"/>
</dbReference>
<feature type="compositionally biased region" description="Acidic residues" evidence="2">
    <location>
        <begin position="376"/>
        <end position="385"/>
    </location>
</feature>
<evidence type="ECO:0000313" key="4">
    <source>
        <dbReference type="Proteomes" id="UP000759131"/>
    </source>
</evidence>
<dbReference type="EMBL" id="OC866441">
    <property type="protein sequence ID" value="CAD7632955.1"/>
    <property type="molecule type" value="Genomic_DNA"/>
</dbReference>
<dbReference type="PANTHER" id="PTHR12877:SF15">
    <property type="entry name" value="RHO GUANINE NUCLEOTIDE EXCHANGE FACTOR 17"/>
    <property type="match status" value="1"/>
</dbReference>
<dbReference type="EMBL" id="CAJPIZ010011866">
    <property type="protein sequence ID" value="CAG2113385.1"/>
    <property type="molecule type" value="Genomic_DNA"/>
</dbReference>
<evidence type="ECO:0000256" key="1">
    <source>
        <dbReference type="ARBA" id="ARBA00022658"/>
    </source>
</evidence>
<dbReference type="Proteomes" id="UP000759131">
    <property type="component" value="Unassembled WGS sequence"/>
</dbReference>
<dbReference type="GO" id="GO:0030036">
    <property type="term" value="P:actin cytoskeleton organization"/>
    <property type="evidence" value="ECO:0007669"/>
    <property type="project" value="TreeGrafter"/>
</dbReference>
<proteinExistence type="predicted"/>
<dbReference type="AlphaFoldDB" id="A0A7R9L0K0"/>
<feature type="compositionally biased region" description="Low complexity" evidence="2">
    <location>
        <begin position="386"/>
        <end position="396"/>
    </location>
</feature>
<keyword evidence="1" id="KW-0344">Guanine-nucleotide releasing factor</keyword>
<organism evidence="3">
    <name type="scientific">Medioppia subpectinata</name>
    <dbReference type="NCBI Taxonomy" id="1979941"/>
    <lineage>
        <taxon>Eukaryota</taxon>
        <taxon>Metazoa</taxon>
        <taxon>Ecdysozoa</taxon>
        <taxon>Arthropoda</taxon>
        <taxon>Chelicerata</taxon>
        <taxon>Arachnida</taxon>
        <taxon>Acari</taxon>
        <taxon>Acariformes</taxon>
        <taxon>Sarcoptiformes</taxon>
        <taxon>Oribatida</taxon>
        <taxon>Brachypylina</taxon>
        <taxon>Oppioidea</taxon>
        <taxon>Oppiidae</taxon>
        <taxon>Medioppia</taxon>
    </lineage>
</organism>
<dbReference type="OrthoDB" id="6422170at2759"/>
<name>A0A7R9L0K0_9ACAR</name>
<keyword evidence="4" id="KW-1185">Reference proteome</keyword>
<dbReference type="InterPro" id="IPR039919">
    <property type="entry name" value="ARHGEF10/ARHGEF17"/>
</dbReference>
<protein>
    <submittedName>
        <fullName evidence="3">Uncharacterized protein</fullName>
    </submittedName>
</protein>
<dbReference type="GO" id="GO:0005085">
    <property type="term" value="F:guanyl-nucleotide exchange factor activity"/>
    <property type="evidence" value="ECO:0007669"/>
    <property type="project" value="UniProtKB-KW"/>
</dbReference>
<feature type="region of interest" description="Disordered" evidence="2">
    <location>
        <begin position="368"/>
        <end position="402"/>
    </location>
</feature>
<evidence type="ECO:0000256" key="2">
    <source>
        <dbReference type="SAM" id="MobiDB-lite"/>
    </source>
</evidence>
<dbReference type="PANTHER" id="PTHR12877">
    <property type="entry name" value="RHO GUANINE NUCLEOTIDE EXCHANGE FACTOR"/>
    <property type="match status" value="1"/>
</dbReference>
<feature type="non-terminal residue" evidence="3">
    <location>
        <position position="1"/>
    </location>
</feature>
<evidence type="ECO:0000313" key="3">
    <source>
        <dbReference type="EMBL" id="CAD7632955.1"/>
    </source>
</evidence>